<name>A0AAV5NI28_9PROT</name>
<dbReference type="InterPro" id="IPR005119">
    <property type="entry name" value="LysR_subst-bd"/>
</dbReference>
<keyword evidence="2" id="KW-0805">Transcription regulation</keyword>
<dbReference type="Gene3D" id="3.40.190.10">
    <property type="entry name" value="Periplasmic binding protein-like II"/>
    <property type="match status" value="2"/>
</dbReference>
<dbReference type="InterPro" id="IPR050389">
    <property type="entry name" value="LysR-type_TF"/>
</dbReference>
<dbReference type="RefSeq" id="WP_099213388.1">
    <property type="nucleotide sequence ID" value="NZ_BEWM01000007.1"/>
</dbReference>
<evidence type="ECO:0000256" key="1">
    <source>
        <dbReference type="ARBA" id="ARBA00009437"/>
    </source>
</evidence>
<comment type="similarity">
    <text evidence="1">Belongs to the LysR transcriptional regulatory family.</text>
</comment>
<dbReference type="InterPro" id="IPR000847">
    <property type="entry name" value="LysR_HTH_N"/>
</dbReference>
<dbReference type="Gene3D" id="1.10.10.10">
    <property type="entry name" value="Winged helix-like DNA-binding domain superfamily/Winged helix DNA-binding domain"/>
    <property type="match status" value="1"/>
</dbReference>
<dbReference type="SUPFAM" id="SSF53850">
    <property type="entry name" value="Periplasmic binding protein-like II"/>
    <property type="match status" value="1"/>
</dbReference>
<comment type="caution">
    <text evidence="6">The sequence shown here is derived from an EMBL/GenBank/DDBJ whole genome shotgun (WGS) entry which is preliminary data.</text>
</comment>
<proteinExistence type="inferred from homology"/>
<reference evidence="7" key="1">
    <citation type="journal article" date="2019" name="Int. J. Syst. Evol. Microbiol.">
        <title>The Global Catalogue of Microorganisms (GCM) 10K type strain sequencing project: providing services to taxonomists for standard genome sequencing and annotation.</title>
        <authorList>
            <consortium name="The Broad Institute Genomics Platform"/>
            <consortium name="The Broad Institute Genome Sequencing Center for Infectious Disease"/>
            <person name="Wu L."/>
            <person name="Ma J."/>
        </authorList>
    </citation>
    <scope>NUCLEOTIDE SEQUENCE [LARGE SCALE GENOMIC DNA]</scope>
    <source>
        <strain evidence="7">NBRC 3267</strain>
    </source>
</reference>
<dbReference type="Pfam" id="PF00126">
    <property type="entry name" value="HTH_1"/>
    <property type="match status" value="1"/>
</dbReference>
<evidence type="ECO:0000259" key="5">
    <source>
        <dbReference type="PROSITE" id="PS50931"/>
    </source>
</evidence>
<accession>A0AAV5NI28</accession>
<feature type="domain" description="HTH lysR-type" evidence="5">
    <location>
        <begin position="7"/>
        <end position="64"/>
    </location>
</feature>
<dbReference type="PANTHER" id="PTHR30118:SF15">
    <property type="entry name" value="TRANSCRIPTIONAL REGULATORY PROTEIN"/>
    <property type="match status" value="1"/>
</dbReference>
<keyword evidence="3" id="KW-0238">DNA-binding</keyword>
<dbReference type="GO" id="GO:0003677">
    <property type="term" value="F:DNA binding"/>
    <property type="evidence" value="ECO:0007669"/>
    <property type="project" value="UniProtKB-KW"/>
</dbReference>
<evidence type="ECO:0000313" key="7">
    <source>
        <dbReference type="Proteomes" id="UP001156614"/>
    </source>
</evidence>
<organism evidence="6 7">
    <name type="scientific">Gluconobacter cerinus</name>
    <dbReference type="NCBI Taxonomy" id="38307"/>
    <lineage>
        <taxon>Bacteria</taxon>
        <taxon>Pseudomonadati</taxon>
        <taxon>Pseudomonadota</taxon>
        <taxon>Alphaproteobacteria</taxon>
        <taxon>Acetobacterales</taxon>
        <taxon>Acetobacteraceae</taxon>
        <taxon>Gluconobacter</taxon>
    </lineage>
</organism>
<dbReference type="EMBL" id="BSNU01000006">
    <property type="protein sequence ID" value="GLQ63921.1"/>
    <property type="molecule type" value="Genomic_DNA"/>
</dbReference>
<dbReference type="PROSITE" id="PS50931">
    <property type="entry name" value="HTH_LYSR"/>
    <property type="match status" value="1"/>
</dbReference>
<dbReference type="SUPFAM" id="SSF46785">
    <property type="entry name" value="Winged helix' DNA-binding domain"/>
    <property type="match status" value="1"/>
</dbReference>
<dbReference type="InterPro" id="IPR036390">
    <property type="entry name" value="WH_DNA-bd_sf"/>
</dbReference>
<gene>
    <name evidence="6" type="ORF">GCM10007867_27670</name>
</gene>
<protein>
    <submittedName>
        <fullName evidence="6">LysR family transcriptional regulator</fullName>
    </submittedName>
</protein>
<dbReference type="Proteomes" id="UP001156614">
    <property type="component" value="Unassembled WGS sequence"/>
</dbReference>
<evidence type="ECO:0000256" key="2">
    <source>
        <dbReference type="ARBA" id="ARBA00023015"/>
    </source>
</evidence>
<keyword evidence="7" id="KW-1185">Reference proteome</keyword>
<dbReference type="InterPro" id="IPR036388">
    <property type="entry name" value="WH-like_DNA-bd_sf"/>
</dbReference>
<dbReference type="AlphaFoldDB" id="A0AAV5NI28"/>
<evidence type="ECO:0000256" key="4">
    <source>
        <dbReference type="ARBA" id="ARBA00023163"/>
    </source>
</evidence>
<dbReference type="PRINTS" id="PR00039">
    <property type="entry name" value="HTHLYSR"/>
</dbReference>
<keyword evidence="4" id="KW-0804">Transcription</keyword>
<sequence>MIDIARFDFNLITTFLALWEERSVSKAARRLSLSQSAVSTALGRLRDATQDPLFVRTRDGMQPTQRAIAMAEPLQCGAGLIHKAFLAGAVFDPATSHQHFSIGMSDDFEVAGGPLIAQRLATQAPHISVTFRQANRHTVETLFETGEIDFAVVANPVLRSGLLQQDIGTSGYACLLDPEACGITLPLSLETYLALPHILVSYSGRKGIVDQVLKKMGHERRVQSALTHFSALPAFLIGTRAVATLPLHAARSLATISELTVCPAPVDLGRFSVAYLWQRTADNSWMRQIISEAFCEALSENVADT</sequence>
<evidence type="ECO:0000313" key="6">
    <source>
        <dbReference type="EMBL" id="GLQ63921.1"/>
    </source>
</evidence>
<evidence type="ECO:0000256" key="3">
    <source>
        <dbReference type="ARBA" id="ARBA00023125"/>
    </source>
</evidence>
<dbReference type="GO" id="GO:0003700">
    <property type="term" value="F:DNA-binding transcription factor activity"/>
    <property type="evidence" value="ECO:0007669"/>
    <property type="project" value="InterPro"/>
</dbReference>
<dbReference type="PANTHER" id="PTHR30118">
    <property type="entry name" value="HTH-TYPE TRANSCRIPTIONAL REGULATOR LEUO-RELATED"/>
    <property type="match status" value="1"/>
</dbReference>
<dbReference type="Pfam" id="PF03466">
    <property type="entry name" value="LysR_substrate"/>
    <property type="match status" value="1"/>
</dbReference>